<dbReference type="Gene3D" id="2.60.40.10">
    <property type="entry name" value="Immunoglobulins"/>
    <property type="match status" value="1"/>
</dbReference>
<dbReference type="RefSeq" id="WP_074760607.1">
    <property type="nucleotide sequence ID" value="NZ_FNRF01000002.1"/>
</dbReference>
<evidence type="ECO:0000313" key="4">
    <source>
        <dbReference type="Proteomes" id="UP000182257"/>
    </source>
</evidence>
<organism evidence="3 4">
    <name type="scientific">Xylanibacter ruminicola</name>
    <name type="common">Prevotella ruminicola</name>
    <dbReference type="NCBI Taxonomy" id="839"/>
    <lineage>
        <taxon>Bacteria</taxon>
        <taxon>Pseudomonadati</taxon>
        <taxon>Bacteroidota</taxon>
        <taxon>Bacteroidia</taxon>
        <taxon>Bacteroidales</taxon>
        <taxon>Prevotellaceae</taxon>
        <taxon>Xylanibacter</taxon>
    </lineage>
</organism>
<dbReference type="InterPro" id="IPR033803">
    <property type="entry name" value="CBD-like_Golvesin-Xly"/>
</dbReference>
<dbReference type="InterPro" id="IPR013783">
    <property type="entry name" value="Ig-like_fold"/>
</dbReference>
<dbReference type="AlphaFoldDB" id="A0A1H4A9L4"/>
<reference evidence="3 4" key="1">
    <citation type="submission" date="2016-10" db="EMBL/GenBank/DDBJ databases">
        <authorList>
            <person name="de Groot N.N."/>
        </authorList>
    </citation>
    <scope>NUCLEOTIDE SEQUENCE [LARGE SCALE GENOMIC DNA]</scope>
    <source>
        <strain evidence="3 4">D31d</strain>
    </source>
</reference>
<dbReference type="SUPFAM" id="SSF53187">
    <property type="entry name" value="Zn-dependent exopeptidases"/>
    <property type="match status" value="1"/>
</dbReference>
<protein>
    <submittedName>
        <fullName evidence="3">N-acetylmuramoyl-L-alanine amidase</fullName>
    </submittedName>
</protein>
<dbReference type="InterPro" id="IPR036116">
    <property type="entry name" value="FN3_sf"/>
</dbReference>
<evidence type="ECO:0000256" key="1">
    <source>
        <dbReference type="SAM" id="SignalP"/>
    </source>
</evidence>
<dbReference type="InterPro" id="IPR003961">
    <property type="entry name" value="FN3_dom"/>
</dbReference>
<dbReference type="EMBL" id="FNRF01000002">
    <property type="protein sequence ID" value="SEA32617.1"/>
    <property type="molecule type" value="Genomic_DNA"/>
</dbReference>
<proteinExistence type="predicted"/>
<dbReference type="PROSITE" id="PS50853">
    <property type="entry name" value="FN3"/>
    <property type="match status" value="1"/>
</dbReference>
<dbReference type="CDD" id="cd00063">
    <property type="entry name" value="FN3"/>
    <property type="match status" value="1"/>
</dbReference>
<sequence length="982" mass="110858">MKRTSIILAAVFALLTAMPADAARKAKVKTPPDPYKSLKDKIDRYFVNFKSDEQRIRSTFHLKTLVVNDSLRTVDISANNNLGEQLFTDDLAETIYQDVQQLLPDSVQDYNLTITTGGWDLRQLVPNRLRQHKDRNRTWGDIDYHGRPWVRNASLPYTITEGLQNRHISLWASHGRYFNVKDSTWKWQRPALFGTREDLFTQTIVVPYLIPMLQNAGAIVFSPRERDWQRNEFIVDNDTPETGYTEHNGTHQWSKSNTNGFAWHSGSYEDFENPFTAGTCRQTATTDNAKRQSEIVWKPAITESGNYAVYVSYHTTDKSIDDAHYTVWHQGIPTEFRVNQTMGEKTWVYLGTFYFDQGQSTRNCVTLSNLSRHHHGVVTADAVRFGGGMGNIDRGRGVSGLPRCLEAARYYAQWAGMPYEVYSTKDGEDDYGDDINVRSYMTNHLAGGSVFVPDTTGLNVPIELSLAIHSDAGYTRDGKSHTGTLSVCTTYLNDSILNSGLTRLVSRDLADELLYSIPADIKKKYGNWPTRELYDRNYSETRCPMVPSAILETMSHQNFADMRMGQDPNFRFDLARSIYKTLLRYISDMHHKKYVVQPLAPDRLSAELTGRGEAKISWHPVYDEYEPTAKPTGFVVYTATGRSGFDNGTYIKGGTETSVTIPVDPEKLYSFRVTAVNDGGESFPSEVVSVFDVPEAQKSVLIVNGFTRLAAPQVVDNTASQGFDLETDAGVTYGRTAGWLGYQTGWDKSKMGSERRDGLGYTNDSLQGQFIAGNDFDYIRTHATAIATARKYRVASCSVAALDNNEVHPQNYEMMDVILGLQRKDGYSLVPYQLMSPMLREHIRLFAKRGGSLLVSGAYLGSDMQDPVDRTYLADILKLTYQGQNADSLQRDTINGLGLQFTFHRQLNEQHYADQHPEIIEPVYPAFSAMKYADDYSASVAYNGTDYRSFAMGFPFECIKDEPKRNSIMRGILQFLLQSNNP</sequence>
<dbReference type="SMART" id="SM00060">
    <property type="entry name" value="FN3"/>
    <property type="match status" value="1"/>
</dbReference>
<dbReference type="Gene3D" id="3.40.630.40">
    <property type="entry name" value="Zn-dependent exopeptidases"/>
    <property type="match status" value="1"/>
</dbReference>
<evidence type="ECO:0000259" key="2">
    <source>
        <dbReference type="PROSITE" id="PS50853"/>
    </source>
</evidence>
<feature type="signal peptide" evidence="1">
    <location>
        <begin position="1"/>
        <end position="22"/>
    </location>
</feature>
<feature type="domain" description="Fibronectin type-III" evidence="2">
    <location>
        <begin position="600"/>
        <end position="696"/>
    </location>
</feature>
<keyword evidence="1" id="KW-0732">Signal</keyword>
<dbReference type="Pfam" id="PF25275">
    <property type="entry name" value="Golvesin_C"/>
    <property type="match status" value="1"/>
</dbReference>
<accession>A0A1H4A9L4</accession>
<dbReference type="Proteomes" id="UP000182257">
    <property type="component" value="Unassembled WGS sequence"/>
</dbReference>
<evidence type="ECO:0000313" key="3">
    <source>
        <dbReference type="EMBL" id="SEA32617.1"/>
    </source>
</evidence>
<name>A0A1H4A9L4_XYLRU</name>
<gene>
    <name evidence="3" type="ORF">SAMN05216462_1117</name>
</gene>
<dbReference type="SUPFAM" id="SSF49265">
    <property type="entry name" value="Fibronectin type III"/>
    <property type="match status" value="1"/>
</dbReference>
<dbReference type="OrthoDB" id="719733at2"/>
<feature type="chain" id="PRO_5010321761" evidence="1">
    <location>
        <begin position="23"/>
        <end position="982"/>
    </location>
</feature>